<evidence type="ECO:0000313" key="1">
    <source>
        <dbReference type="EMBL" id="KAK7844368.1"/>
    </source>
</evidence>
<proteinExistence type="predicted"/>
<feature type="non-terminal residue" evidence="1">
    <location>
        <position position="1"/>
    </location>
</feature>
<reference evidence="1 2" key="1">
    <citation type="journal article" date="2018" name="Sci. Data">
        <title>The draft genome sequence of cork oak.</title>
        <authorList>
            <person name="Ramos A.M."/>
            <person name="Usie A."/>
            <person name="Barbosa P."/>
            <person name="Barros P.M."/>
            <person name="Capote T."/>
            <person name="Chaves I."/>
            <person name="Simoes F."/>
            <person name="Abreu I."/>
            <person name="Carrasquinho I."/>
            <person name="Faro C."/>
            <person name="Guimaraes J.B."/>
            <person name="Mendonca D."/>
            <person name="Nobrega F."/>
            <person name="Rodrigues L."/>
            <person name="Saibo N.J.M."/>
            <person name="Varela M.C."/>
            <person name="Egas C."/>
            <person name="Matos J."/>
            <person name="Miguel C.M."/>
            <person name="Oliveira M.M."/>
            <person name="Ricardo C.P."/>
            <person name="Goncalves S."/>
        </authorList>
    </citation>
    <scope>NUCLEOTIDE SEQUENCE [LARGE SCALE GENOMIC DNA]</scope>
    <source>
        <strain evidence="2">cv. HL8</strain>
    </source>
</reference>
<dbReference type="Gene3D" id="3.30.43.10">
    <property type="entry name" value="Uridine Diphospho-n-acetylenolpyruvylglucosamine Reductase, domain 2"/>
    <property type="match status" value="1"/>
</dbReference>
<sequence length="81" mass="9316">VPTPNLWELFTYHLHLLQSSQQNPRWLNSSTPKPLLIIKLFQESEIQATILCSKSTTYKSESKVEAMIMKDYPTSAKPHLS</sequence>
<keyword evidence="2" id="KW-1185">Reference proteome</keyword>
<gene>
    <name evidence="1" type="primary">THCAS</name>
    <name evidence="1" type="ORF">CFP56_010897</name>
</gene>
<organism evidence="1 2">
    <name type="scientific">Quercus suber</name>
    <name type="common">Cork oak</name>
    <dbReference type="NCBI Taxonomy" id="58331"/>
    <lineage>
        <taxon>Eukaryota</taxon>
        <taxon>Viridiplantae</taxon>
        <taxon>Streptophyta</taxon>
        <taxon>Embryophyta</taxon>
        <taxon>Tracheophyta</taxon>
        <taxon>Spermatophyta</taxon>
        <taxon>Magnoliopsida</taxon>
        <taxon>eudicotyledons</taxon>
        <taxon>Gunneridae</taxon>
        <taxon>Pentapetalae</taxon>
        <taxon>rosids</taxon>
        <taxon>fabids</taxon>
        <taxon>Fagales</taxon>
        <taxon>Fagaceae</taxon>
        <taxon>Quercus</taxon>
    </lineage>
</organism>
<dbReference type="EMBL" id="PKMF04000186">
    <property type="protein sequence ID" value="KAK7844368.1"/>
    <property type="molecule type" value="Genomic_DNA"/>
</dbReference>
<dbReference type="InterPro" id="IPR016167">
    <property type="entry name" value="FAD-bd_PCMH_sub1"/>
</dbReference>
<comment type="caution">
    <text evidence="1">The sequence shown here is derived from an EMBL/GenBank/DDBJ whole genome shotgun (WGS) entry which is preliminary data.</text>
</comment>
<name>A0AAW0KXR5_QUESU</name>
<accession>A0AAW0KXR5</accession>
<dbReference type="AlphaFoldDB" id="A0AAW0KXR5"/>
<evidence type="ECO:0000313" key="2">
    <source>
        <dbReference type="Proteomes" id="UP000237347"/>
    </source>
</evidence>
<dbReference type="Proteomes" id="UP000237347">
    <property type="component" value="Unassembled WGS sequence"/>
</dbReference>
<protein>
    <submittedName>
        <fullName evidence="1">Tetrahydrocannabinolic acid synthase</fullName>
    </submittedName>
</protein>